<dbReference type="AlphaFoldDB" id="A0A9Q3W2Z5"/>
<dbReference type="InterPro" id="IPR051533">
    <property type="entry name" value="WaaL-like"/>
</dbReference>
<feature type="transmembrane region" description="Helical" evidence="5">
    <location>
        <begin position="245"/>
        <end position="263"/>
    </location>
</feature>
<evidence type="ECO:0000259" key="6">
    <source>
        <dbReference type="Pfam" id="PF04932"/>
    </source>
</evidence>
<comment type="subcellular location">
    <subcellularLocation>
        <location evidence="1">Membrane</location>
        <topology evidence="1">Multi-pass membrane protein</topology>
    </subcellularLocation>
</comment>
<name>A0A9Q3W2Z5_9GAMM</name>
<dbReference type="EMBL" id="JAJVKT010000003">
    <property type="protein sequence ID" value="MCE7507670.1"/>
    <property type="molecule type" value="Genomic_DNA"/>
</dbReference>
<feature type="transmembrane region" description="Helical" evidence="5">
    <location>
        <begin position="348"/>
        <end position="365"/>
    </location>
</feature>
<dbReference type="InterPro" id="IPR007016">
    <property type="entry name" value="O-antigen_ligase-rel_domated"/>
</dbReference>
<keyword evidence="7" id="KW-0436">Ligase</keyword>
<comment type="caution">
    <text evidence="7">The sequence shown here is derived from an EMBL/GenBank/DDBJ whole genome shotgun (WGS) entry which is preliminary data.</text>
</comment>
<keyword evidence="8" id="KW-1185">Reference proteome</keyword>
<keyword evidence="3 5" id="KW-1133">Transmembrane helix</keyword>
<evidence type="ECO:0000256" key="5">
    <source>
        <dbReference type="SAM" id="Phobius"/>
    </source>
</evidence>
<evidence type="ECO:0000313" key="8">
    <source>
        <dbReference type="Proteomes" id="UP001107961"/>
    </source>
</evidence>
<reference evidence="7" key="1">
    <citation type="submission" date="2022-01" db="EMBL/GenBank/DDBJ databases">
        <authorList>
            <person name="Karlyshev A.V."/>
            <person name="Jaspars M."/>
        </authorList>
    </citation>
    <scope>NUCLEOTIDE SEQUENCE</scope>
    <source>
        <strain evidence="7">AGSA3-2</strain>
    </source>
</reference>
<evidence type="ECO:0000256" key="1">
    <source>
        <dbReference type="ARBA" id="ARBA00004141"/>
    </source>
</evidence>
<feature type="transmembrane region" description="Helical" evidence="5">
    <location>
        <begin position="94"/>
        <end position="112"/>
    </location>
</feature>
<accession>A0A9Q3W2Z5</accession>
<dbReference type="Proteomes" id="UP001107961">
    <property type="component" value="Unassembled WGS sequence"/>
</dbReference>
<evidence type="ECO:0000313" key="7">
    <source>
        <dbReference type="EMBL" id="MCE7507670.1"/>
    </source>
</evidence>
<dbReference type="RefSeq" id="WP_233924918.1">
    <property type="nucleotide sequence ID" value="NZ_JAJVKT010000003.1"/>
</dbReference>
<feature type="transmembrane region" description="Helical" evidence="5">
    <location>
        <begin position="201"/>
        <end position="216"/>
    </location>
</feature>
<organism evidence="7 8">
    <name type="scientific">Alloalcanivorax xenomutans</name>
    <dbReference type="NCBI Taxonomy" id="1094342"/>
    <lineage>
        <taxon>Bacteria</taxon>
        <taxon>Pseudomonadati</taxon>
        <taxon>Pseudomonadota</taxon>
        <taxon>Gammaproteobacteria</taxon>
        <taxon>Oceanospirillales</taxon>
        <taxon>Alcanivoracaceae</taxon>
        <taxon>Alloalcanivorax</taxon>
    </lineage>
</organism>
<dbReference type="PANTHER" id="PTHR37422:SF13">
    <property type="entry name" value="LIPOPOLYSACCHARIDE BIOSYNTHESIS PROTEIN PA4999-RELATED"/>
    <property type="match status" value="1"/>
</dbReference>
<evidence type="ECO:0000256" key="2">
    <source>
        <dbReference type="ARBA" id="ARBA00022692"/>
    </source>
</evidence>
<feature type="domain" description="O-antigen ligase-related" evidence="6">
    <location>
        <begin position="208"/>
        <end position="332"/>
    </location>
</feature>
<protein>
    <submittedName>
        <fullName evidence="7">O-antigen ligase family protein</fullName>
    </submittedName>
</protein>
<feature type="transmembrane region" description="Helical" evidence="5">
    <location>
        <begin position="32"/>
        <end position="50"/>
    </location>
</feature>
<feature type="transmembrane region" description="Helical" evidence="5">
    <location>
        <begin position="222"/>
        <end position="238"/>
    </location>
</feature>
<evidence type="ECO:0000256" key="3">
    <source>
        <dbReference type="ARBA" id="ARBA00022989"/>
    </source>
</evidence>
<proteinExistence type="predicted"/>
<feature type="transmembrane region" description="Helical" evidence="5">
    <location>
        <begin position="62"/>
        <end position="82"/>
    </location>
</feature>
<gene>
    <name evidence="7" type="ORF">LZG35_03390</name>
</gene>
<keyword evidence="2 5" id="KW-0812">Transmembrane</keyword>
<feature type="transmembrane region" description="Helical" evidence="5">
    <location>
        <begin position="179"/>
        <end position="196"/>
    </location>
</feature>
<evidence type="ECO:0000256" key="4">
    <source>
        <dbReference type="ARBA" id="ARBA00023136"/>
    </source>
</evidence>
<dbReference type="GO" id="GO:0016020">
    <property type="term" value="C:membrane"/>
    <property type="evidence" value="ECO:0007669"/>
    <property type="project" value="UniProtKB-SubCell"/>
</dbReference>
<feature type="transmembrane region" description="Helical" evidence="5">
    <location>
        <begin position="124"/>
        <end position="141"/>
    </location>
</feature>
<dbReference type="Pfam" id="PF04932">
    <property type="entry name" value="Wzy_C"/>
    <property type="match status" value="1"/>
</dbReference>
<feature type="transmembrane region" description="Helical" evidence="5">
    <location>
        <begin position="316"/>
        <end position="339"/>
    </location>
</feature>
<feature type="transmembrane region" description="Helical" evidence="5">
    <location>
        <begin position="7"/>
        <end position="26"/>
    </location>
</feature>
<dbReference type="PANTHER" id="PTHR37422">
    <property type="entry name" value="TEICHURONIC ACID BIOSYNTHESIS PROTEIN TUAE"/>
    <property type="match status" value="1"/>
</dbReference>
<sequence>MTYGGSVSVHLFFLLTLVFWILFPSAEFKGEVAAAIWLSTIFVLSVLTILSGDRKYSRTMIASVMVMTTWGGVCLLVSVVYGGRLELTAVYADLKVLGAIWLMALLPAFCRARHEQVKKVGEKYIPFSIFLLVGILLFSQYNSEGRYLVSNLYSSFSGNAEMSGAQYYEYRPSSLMGNPNLLGMTLIFLLVSYGALNRQSGAVYWICISLVFYGVVASKSRTSFFVLVFYLGLVHIFLRQDRKKHFLLFFLFVAAVLIFPYLFDVELYKKRYVTGIDLAGRTELWEEVVQTILSFPEILTGMLYKWNGDIYIDNDFIFFAAVIGVPGLLFYLVHIYILWTEGGAKRDVMVLLLCYFLFATTSSPVTSIKTYYIFLCSLAVVLSASKSDAVIYAKDVRFFNEKH</sequence>
<dbReference type="GO" id="GO:0016874">
    <property type="term" value="F:ligase activity"/>
    <property type="evidence" value="ECO:0007669"/>
    <property type="project" value="UniProtKB-KW"/>
</dbReference>
<keyword evidence="4 5" id="KW-0472">Membrane</keyword>